<dbReference type="Proteomes" id="UP000027920">
    <property type="component" value="Unassembled WGS sequence"/>
</dbReference>
<proteinExistence type="predicted"/>
<dbReference type="PANTHER" id="PTHR24171">
    <property type="entry name" value="ANKYRIN REPEAT DOMAIN-CONTAINING PROTEIN 39-RELATED"/>
    <property type="match status" value="1"/>
</dbReference>
<protein>
    <submittedName>
        <fullName evidence="4">Uncharacterized protein</fullName>
    </submittedName>
</protein>
<dbReference type="Pfam" id="PF12796">
    <property type="entry name" value="Ank_2"/>
    <property type="match status" value="1"/>
</dbReference>
<dbReference type="PROSITE" id="PS50297">
    <property type="entry name" value="ANK_REP_REGION"/>
    <property type="match status" value="2"/>
</dbReference>
<keyword evidence="5" id="KW-1185">Reference proteome</keyword>
<keyword evidence="2 3" id="KW-0040">ANK repeat</keyword>
<dbReference type="GeneID" id="25287999"/>
<dbReference type="GO" id="GO:0004842">
    <property type="term" value="F:ubiquitin-protein transferase activity"/>
    <property type="evidence" value="ECO:0007669"/>
    <property type="project" value="TreeGrafter"/>
</dbReference>
<reference evidence="4 5" key="1">
    <citation type="submission" date="2013-03" db="EMBL/GenBank/DDBJ databases">
        <title>The Genome Sequence of Exophiala aquamarina CBS 119918.</title>
        <authorList>
            <consortium name="The Broad Institute Genomics Platform"/>
            <person name="Cuomo C."/>
            <person name="de Hoog S."/>
            <person name="Gorbushina A."/>
            <person name="Walker B."/>
            <person name="Young S.K."/>
            <person name="Zeng Q."/>
            <person name="Gargeya S."/>
            <person name="Fitzgerald M."/>
            <person name="Haas B."/>
            <person name="Abouelleil A."/>
            <person name="Allen A.W."/>
            <person name="Alvarado L."/>
            <person name="Arachchi H.M."/>
            <person name="Berlin A.M."/>
            <person name="Chapman S.B."/>
            <person name="Gainer-Dewar J."/>
            <person name="Goldberg J."/>
            <person name="Griggs A."/>
            <person name="Gujja S."/>
            <person name="Hansen M."/>
            <person name="Howarth C."/>
            <person name="Imamovic A."/>
            <person name="Ireland A."/>
            <person name="Larimer J."/>
            <person name="McCowan C."/>
            <person name="Murphy C."/>
            <person name="Pearson M."/>
            <person name="Poon T.W."/>
            <person name="Priest M."/>
            <person name="Roberts A."/>
            <person name="Saif S."/>
            <person name="Shea T."/>
            <person name="Sisk P."/>
            <person name="Sykes S."/>
            <person name="Wortman J."/>
            <person name="Nusbaum C."/>
            <person name="Birren B."/>
        </authorList>
    </citation>
    <scope>NUCLEOTIDE SEQUENCE [LARGE SCALE GENOMIC DNA]</scope>
    <source>
        <strain evidence="4 5">CBS 119918</strain>
    </source>
</reference>
<dbReference type="InterPro" id="IPR002110">
    <property type="entry name" value="Ankyrin_rpt"/>
</dbReference>
<accession>A0A072P5F3</accession>
<feature type="repeat" description="ANK" evidence="3">
    <location>
        <begin position="131"/>
        <end position="163"/>
    </location>
</feature>
<dbReference type="OrthoDB" id="4772757at2759"/>
<evidence type="ECO:0000313" key="5">
    <source>
        <dbReference type="Proteomes" id="UP000027920"/>
    </source>
</evidence>
<evidence type="ECO:0000256" key="3">
    <source>
        <dbReference type="PROSITE-ProRule" id="PRU00023"/>
    </source>
</evidence>
<dbReference type="VEuPathDB" id="FungiDB:A1O9_13108"/>
<dbReference type="RefSeq" id="XP_013253430.1">
    <property type="nucleotide sequence ID" value="XM_013397976.1"/>
</dbReference>
<name>A0A072P5F3_9EURO</name>
<sequence>MATVLLNSGSDVKRPLPIVDNTGKTIVYSMLRIKLWSPEGRLPDLAAISWLIRNGQDVDLPDSAGLSPLHWAVHLGVPDIVREMMEHNAATNHLDPCGDTPILQAIEKGHLGLVRTLATDRGTLNIASSGQGDRPLHRAVKQKKLSIANVLLSAGADPNMKDASGYTALQYALQNNDED</sequence>
<comment type="caution">
    <text evidence="4">The sequence shown here is derived from an EMBL/GenBank/DDBJ whole genome shotgun (WGS) entry which is preliminary data.</text>
</comment>
<dbReference type="STRING" id="1182545.A0A072P5F3"/>
<dbReference type="PANTHER" id="PTHR24171:SF8">
    <property type="entry name" value="BRCA1-ASSOCIATED RING DOMAIN PROTEIN 1"/>
    <property type="match status" value="1"/>
</dbReference>
<dbReference type="Gene3D" id="1.25.40.20">
    <property type="entry name" value="Ankyrin repeat-containing domain"/>
    <property type="match status" value="1"/>
</dbReference>
<organism evidence="4 5">
    <name type="scientific">Exophiala aquamarina CBS 119918</name>
    <dbReference type="NCBI Taxonomy" id="1182545"/>
    <lineage>
        <taxon>Eukaryota</taxon>
        <taxon>Fungi</taxon>
        <taxon>Dikarya</taxon>
        <taxon>Ascomycota</taxon>
        <taxon>Pezizomycotina</taxon>
        <taxon>Eurotiomycetes</taxon>
        <taxon>Chaetothyriomycetidae</taxon>
        <taxon>Chaetothyriales</taxon>
        <taxon>Herpotrichiellaceae</taxon>
        <taxon>Exophiala</taxon>
    </lineage>
</organism>
<evidence type="ECO:0000256" key="1">
    <source>
        <dbReference type="ARBA" id="ARBA00022737"/>
    </source>
</evidence>
<dbReference type="PRINTS" id="PR01415">
    <property type="entry name" value="ANKYRIN"/>
</dbReference>
<evidence type="ECO:0000256" key="2">
    <source>
        <dbReference type="ARBA" id="ARBA00023043"/>
    </source>
</evidence>
<feature type="repeat" description="ANK" evidence="3">
    <location>
        <begin position="64"/>
        <end position="96"/>
    </location>
</feature>
<evidence type="ECO:0000313" key="4">
    <source>
        <dbReference type="EMBL" id="KEF50840.1"/>
    </source>
</evidence>
<dbReference type="SUPFAM" id="SSF48403">
    <property type="entry name" value="Ankyrin repeat"/>
    <property type="match status" value="1"/>
</dbReference>
<dbReference type="SMART" id="SM00248">
    <property type="entry name" value="ANK"/>
    <property type="match status" value="3"/>
</dbReference>
<feature type="non-terminal residue" evidence="4">
    <location>
        <position position="179"/>
    </location>
</feature>
<dbReference type="HOGENOM" id="CLU_1506916_0_0_1"/>
<dbReference type="GO" id="GO:0085020">
    <property type="term" value="P:protein K6-linked ubiquitination"/>
    <property type="evidence" value="ECO:0007669"/>
    <property type="project" value="TreeGrafter"/>
</dbReference>
<dbReference type="Pfam" id="PF13857">
    <property type="entry name" value="Ank_5"/>
    <property type="match status" value="1"/>
</dbReference>
<dbReference type="EMBL" id="AMGV01000066">
    <property type="protein sequence ID" value="KEF50840.1"/>
    <property type="molecule type" value="Genomic_DNA"/>
</dbReference>
<dbReference type="PROSITE" id="PS50088">
    <property type="entry name" value="ANK_REPEAT"/>
    <property type="match status" value="2"/>
</dbReference>
<gene>
    <name evidence="4" type="ORF">A1O9_13108</name>
</gene>
<keyword evidence="1" id="KW-0677">Repeat</keyword>
<dbReference type="InterPro" id="IPR036770">
    <property type="entry name" value="Ankyrin_rpt-contain_sf"/>
</dbReference>
<dbReference type="AlphaFoldDB" id="A0A072P5F3"/>